<evidence type="ECO:0000256" key="11">
    <source>
        <dbReference type="ARBA" id="ARBA00023273"/>
    </source>
</evidence>
<keyword evidence="11" id="KW-0966">Cell projection</keyword>
<dbReference type="PANTHER" id="PTHR31543:SF0">
    <property type="entry name" value="DYNEIN REGULATORY COMPLEX SUBUNIT 4"/>
    <property type="match status" value="1"/>
</dbReference>
<feature type="coiled-coil region" evidence="13">
    <location>
        <begin position="63"/>
        <end position="115"/>
    </location>
</feature>
<dbReference type="Ensembl" id="ENSSDUT00000002413.1">
    <property type="protein sequence ID" value="ENSSDUP00000002348.1"/>
    <property type="gene ID" value="ENSSDUG00000001826.1"/>
</dbReference>
<dbReference type="GO" id="GO:0005794">
    <property type="term" value="C:Golgi apparatus"/>
    <property type="evidence" value="ECO:0007669"/>
    <property type="project" value="TreeGrafter"/>
</dbReference>
<dbReference type="PANTHER" id="PTHR31543">
    <property type="entry name" value="DYNEIN REGULATORY COMPLEX SUBUNIT 4"/>
    <property type="match status" value="1"/>
</dbReference>
<dbReference type="OMA" id="AYYEDIT"/>
<accession>A0A3B4T894</accession>
<feature type="region of interest" description="Disordered" evidence="14">
    <location>
        <begin position="1"/>
        <end position="47"/>
    </location>
</feature>
<evidence type="ECO:0000256" key="5">
    <source>
        <dbReference type="ARBA" id="ARBA00022490"/>
    </source>
</evidence>
<evidence type="ECO:0000256" key="9">
    <source>
        <dbReference type="ARBA" id="ARBA00023069"/>
    </source>
</evidence>
<comment type="subcellular location">
    <subcellularLocation>
        <location evidence="1">Cell projection</location>
        <location evidence="1">Cilium</location>
        <location evidence="1">Flagellum</location>
    </subcellularLocation>
    <subcellularLocation>
        <location evidence="2">Cytoplasm</location>
        <location evidence="2">Cytoskeleton</location>
    </subcellularLocation>
</comment>
<organism evidence="16 17">
    <name type="scientific">Seriola dumerili</name>
    <name type="common">Greater amberjack</name>
    <name type="synonym">Caranx dumerili</name>
    <dbReference type="NCBI Taxonomy" id="41447"/>
    <lineage>
        <taxon>Eukaryota</taxon>
        <taxon>Metazoa</taxon>
        <taxon>Chordata</taxon>
        <taxon>Craniata</taxon>
        <taxon>Vertebrata</taxon>
        <taxon>Euteleostomi</taxon>
        <taxon>Actinopterygii</taxon>
        <taxon>Neopterygii</taxon>
        <taxon>Teleostei</taxon>
        <taxon>Neoteleostei</taxon>
        <taxon>Acanthomorphata</taxon>
        <taxon>Carangaria</taxon>
        <taxon>Carangiformes</taxon>
        <taxon>Carangidae</taxon>
        <taxon>Seriola</taxon>
    </lineage>
</organism>
<evidence type="ECO:0000256" key="4">
    <source>
        <dbReference type="ARBA" id="ARBA00021301"/>
    </source>
</evidence>
<evidence type="ECO:0000256" key="1">
    <source>
        <dbReference type="ARBA" id="ARBA00004230"/>
    </source>
</evidence>
<dbReference type="GO" id="GO:0031514">
    <property type="term" value="C:motile cilium"/>
    <property type="evidence" value="ECO:0007669"/>
    <property type="project" value="UniProtKB-SubCell"/>
</dbReference>
<dbReference type="InterPro" id="IPR025593">
    <property type="entry name" value="GAS8_dom"/>
</dbReference>
<evidence type="ECO:0000256" key="6">
    <source>
        <dbReference type="ARBA" id="ARBA00022701"/>
    </source>
</evidence>
<feature type="coiled-coil region" evidence="13">
    <location>
        <begin position="189"/>
        <end position="242"/>
    </location>
</feature>
<dbReference type="GO" id="GO:0030317">
    <property type="term" value="P:flagellated sperm motility"/>
    <property type="evidence" value="ECO:0007669"/>
    <property type="project" value="TreeGrafter"/>
</dbReference>
<keyword evidence="8 13" id="KW-0175">Coiled coil</keyword>
<feature type="compositionally biased region" description="Basic and acidic residues" evidence="14">
    <location>
        <begin position="33"/>
        <end position="47"/>
    </location>
</feature>
<evidence type="ECO:0000256" key="10">
    <source>
        <dbReference type="ARBA" id="ARBA00023212"/>
    </source>
</evidence>
<reference evidence="16" key="1">
    <citation type="submission" date="2025-08" db="UniProtKB">
        <authorList>
            <consortium name="Ensembl"/>
        </authorList>
    </citation>
    <scope>IDENTIFICATION</scope>
</reference>
<proteinExistence type="inferred from homology"/>
<comment type="similarity">
    <text evidence="3">Belongs to the DRC4 family.</text>
</comment>
<evidence type="ECO:0000256" key="12">
    <source>
        <dbReference type="ARBA" id="ARBA00031568"/>
    </source>
</evidence>
<dbReference type="AlphaFoldDB" id="A0A3B4T894"/>
<keyword evidence="17" id="KW-1185">Reference proteome</keyword>
<keyword evidence="7" id="KW-0282">Flagellum</keyword>
<evidence type="ECO:0000256" key="2">
    <source>
        <dbReference type="ARBA" id="ARBA00004245"/>
    </source>
</evidence>
<name>A0A3B4T894_SERDU</name>
<sequence>MMPSKTKDKKKKQKKDSQPKEEMPTAQVTETEGETKELVEKSPAVVDRHSMAEKTMDEMWEECVTLLEELEGVQKEKKHLKIEIALKSSENSERKRNLEKTKAKMRERLKLKQDAEKCRCAEIEEHQQKLAQLGSAHHSEIHELKMAAMAMTSKTHKEHVRSELELHMKINLLQAEKREKETLTELYMKKLKQNQLAELREQNQSNDKEVREMEVRYMNKTKIMLEENMKKTKGEVEEIEKSMKIFTASIIEKHDRSSKELCDLIKNLNDLERGTLERTLKKVTKTVAWQDRSIATTKQKNKHMTESLLEMGQKFSESRQELTVQRKAMAKRIKRSNKVTAHILKERRDLYLKNQQLELKYEQAQQEHEELQRKQAEALLDVQQKSDLKVLVLERQIKSVTENLEKEQFKLWVALAFGLGDQTAAKNIKELFDSKHATIKALKDDISEDLMEYDKAAKKATALETSVDKWLSSGDMEKSIRKTSEDSKDSADLIRGLLALCISEDKSVQRNALGLNPAGAGSTQ</sequence>
<keyword evidence="5" id="KW-0963">Cytoplasm</keyword>
<reference evidence="16" key="2">
    <citation type="submission" date="2025-09" db="UniProtKB">
        <authorList>
            <consortium name="Ensembl"/>
        </authorList>
    </citation>
    <scope>IDENTIFICATION</scope>
</reference>
<evidence type="ECO:0000256" key="13">
    <source>
        <dbReference type="SAM" id="Coils"/>
    </source>
</evidence>
<feature type="coiled-coil region" evidence="13">
    <location>
        <begin position="347"/>
        <end position="381"/>
    </location>
</feature>
<evidence type="ECO:0000259" key="15">
    <source>
        <dbReference type="Pfam" id="PF13851"/>
    </source>
</evidence>
<dbReference type="Proteomes" id="UP000261420">
    <property type="component" value="Unplaced"/>
</dbReference>
<dbReference type="STRING" id="41447.ENSSDUP00000002348"/>
<evidence type="ECO:0000256" key="8">
    <source>
        <dbReference type="ARBA" id="ARBA00023054"/>
    </source>
</evidence>
<keyword evidence="9" id="KW-0969">Cilium</keyword>
<feature type="domain" description="Growth arrest-specific protein 8" evidence="15">
    <location>
        <begin position="274"/>
        <end position="442"/>
    </location>
</feature>
<keyword evidence="6" id="KW-0493">Microtubule</keyword>
<evidence type="ECO:0000313" key="16">
    <source>
        <dbReference type="Ensembl" id="ENSSDUP00000002348.1"/>
    </source>
</evidence>
<evidence type="ECO:0000256" key="7">
    <source>
        <dbReference type="ARBA" id="ARBA00022846"/>
    </source>
</evidence>
<dbReference type="Pfam" id="PF13851">
    <property type="entry name" value="GAS"/>
    <property type="match status" value="1"/>
</dbReference>
<keyword evidence="10" id="KW-0206">Cytoskeleton</keyword>
<evidence type="ECO:0000313" key="17">
    <source>
        <dbReference type="Proteomes" id="UP000261420"/>
    </source>
</evidence>
<dbReference type="GO" id="GO:0005874">
    <property type="term" value="C:microtubule"/>
    <property type="evidence" value="ECO:0007669"/>
    <property type="project" value="UniProtKB-KW"/>
</dbReference>
<protein>
    <recommendedName>
        <fullName evidence="4">Dynein regulatory complex subunit 4</fullName>
    </recommendedName>
    <alternativeName>
        <fullName evidence="12">Growth arrest-specific protein 8</fullName>
    </alternativeName>
</protein>
<evidence type="ECO:0000256" key="3">
    <source>
        <dbReference type="ARBA" id="ARBA00009859"/>
    </source>
</evidence>
<dbReference type="InterPro" id="IPR039308">
    <property type="entry name" value="GAS8"/>
</dbReference>
<dbReference type="GO" id="GO:0031267">
    <property type="term" value="F:small GTPase binding"/>
    <property type="evidence" value="ECO:0007669"/>
    <property type="project" value="InterPro"/>
</dbReference>
<evidence type="ECO:0000256" key="14">
    <source>
        <dbReference type="SAM" id="MobiDB-lite"/>
    </source>
</evidence>
<dbReference type="GO" id="GO:0008017">
    <property type="term" value="F:microtubule binding"/>
    <property type="evidence" value="ECO:0007669"/>
    <property type="project" value="InterPro"/>
</dbReference>